<keyword evidence="5" id="KW-0460">Magnesium</keyword>
<dbReference type="PANTHER" id="PTHR23070">
    <property type="entry name" value="BCS1 AAA-TYPE ATPASE"/>
    <property type="match status" value="1"/>
</dbReference>
<name>A0A328E9K7_9ASTE</name>
<dbReference type="InterPro" id="IPR027417">
    <property type="entry name" value="P-loop_NTPase"/>
</dbReference>
<accession>A0A328E9K7</accession>
<dbReference type="EMBL" id="NQVE01000027">
    <property type="protein sequence ID" value="RAL53358.1"/>
    <property type="molecule type" value="Genomic_DNA"/>
</dbReference>
<dbReference type="InterPro" id="IPR003960">
    <property type="entry name" value="ATPase_AAA_CS"/>
</dbReference>
<evidence type="ECO:0000256" key="5">
    <source>
        <dbReference type="ARBA" id="ARBA00022842"/>
    </source>
</evidence>
<feature type="domain" description="AAA+ ATPase" evidence="8">
    <location>
        <begin position="251"/>
        <end position="390"/>
    </location>
</feature>
<dbReference type="GO" id="GO:0005524">
    <property type="term" value="F:ATP binding"/>
    <property type="evidence" value="ECO:0007669"/>
    <property type="project" value="UniProtKB-KW"/>
</dbReference>
<dbReference type="AlphaFoldDB" id="A0A328E9K7"/>
<dbReference type="InterPro" id="IPR003959">
    <property type="entry name" value="ATPase_AAA_core"/>
</dbReference>
<evidence type="ECO:0000256" key="6">
    <source>
        <dbReference type="ARBA" id="ARBA00049360"/>
    </source>
</evidence>
<dbReference type="InterPro" id="IPR058017">
    <property type="entry name" value="At3g28540-like_C"/>
</dbReference>
<dbReference type="Pfam" id="PF00004">
    <property type="entry name" value="AAA"/>
    <property type="match status" value="1"/>
</dbReference>
<comment type="catalytic activity">
    <reaction evidence="6">
        <text>ATP + H2O = ADP + phosphate + H(+)</text>
        <dbReference type="Rhea" id="RHEA:13065"/>
        <dbReference type="ChEBI" id="CHEBI:15377"/>
        <dbReference type="ChEBI" id="CHEBI:15378"/>
        <dbReference type="ChEBI" id="CHEBI:30616"/>
        <dbReference type="ChEBI" id="CHEBI:43474"/>
        <dbReference type="ChEBI" id="CHEBI:456216"/>
    </reaction>
</comment>
<dbReference type="Proteomes" id="UP000249390">
    <property type="component" value="Unassembled WGS sequence"/>
</dbReference>
<dbReference type="Gene3D" id="3.40.50.300">
    <property type="entry name" value="P-loop containing nucleotide triphosphate hydrolases"/>
    <property type="match status" value="1"/>
</dbReference>
<evidence type="ECO:0000256" key="4">
    <source>
        <dbReference type="ARBA" id="ARBA00022801"/>
    </source>
</evidence>
<evidence type="ECO:0000256" key="2">
    <source>
        <dbReference type="ARBA" id="ARBA00004474"/>
    </source>
</evidence>
<dbReference type="GO" id="GO:0009536">
    <property type="term" value="C:plastid"/>
    <property type="evidence" value="ECO:0007669"/>
    <property type="project" value="UniProtKB-SubCell"/>
</dbReference>
<evidence type="ECO:0000313" key="10">
    <source>
        <dbReference type="Proteomes" id="UP000249390"/>
    </source>
</evidence>
<keyword evidence="4" id="KW-0378">Hydrolase</keyword>
<evidence type="ECO:0000313" key="9">
    <source>
        <dbReference type="EMBL" id="RAL53358.1"/>
    </source>
</evidence>
<dbReference type="CDD" id="cd19510">
    <property type="entry name" value="RecA-like_BCS1"/>
    <property type="match status" value="1"/>
</dbReference>
<dbReference type="Gene3D" id="6.10.280.40">
    <property type="match status" value="1"/>
</dbReference>
<comment type="caution">
    <text evidence="9">The sequence shown here is derived from an EMBL/GenBank/DDBJ whole genome shotgun (WGS) entry which is preliminary data.</text>
</comment>
<dbReference type="InterPro" id="IPR025753">
    <property type="entry name" value="AAA_N_dom"/>
</dbReference>
<evidence type="ECO:0000256" key="7">
    <source>
        <dbReference type="RuleBase" id="RU003651"/>
    </source>
</evidence>
<dbReference type="GO" id="GO:0016887">
    <property type="term" value="F:ATP hydrolysis activity"/>
    <property type="evidence" value="ECO:0007669"/>
    <property type="project" value="InterPro"/>
</dbReference>
<gene>
    <name evidence="9" type="ORF">DM860_007030</name>
</gene>
<dbReference type="SUPFAM" id="SSF52540">
    <property type="entry name" value="P-loop containing nucleoside triphosphate hydrolases"/>
    <property type="match status" value="1"/>
</dbReference>
<evidence type="ECO:0000256" key="1">
    <source>
        <dbReference type="ARBA" id="ARBA00001946"/>
    </source>
</evidence>
<keyword evidence="7" id="KW-0067">ATP-binding</keyword>
<dbReference type="InterPro" id="IPR050747">
    <property type="entry name" value="Mitochondrial_chaperone_BCS1"/>
</dbReference>
<reference evidence="9 10" key="1">
    <citation type="submission" date="2018-06" db="EMBL/GenBank/DDBJ databases">
        <title>The Genome of Cuscuta australis (Dodder) Provides Insight into the Evolution of Plant Parasitism.</title>
        <authorList>
            <person name="Liu H."/>
        </authorList>
    </citation>
    <scope>NUCLEOTIDE SEQUENCE [LARGE SCALE GENOMIC DNA]</scope>
    <source>
        <strain evidence="10">cv. Yunnan</strain>
        <tissue evidence="9">Vines</tissue>
    </source>
</reference>
<dbReference type="GO" id="GO:0006950">
    <property type="term" value="P:response to stress"/>
    <property type="evidence" value="ECO:0007669"/>
    <property type="project" value="UniProtKB-ARBA"/>
</dbReference>
<sequence length="501" mass="56894">MFSLSDVPSTTAILSAYTAFTASAVLVRTVLSELKAMADQLLPGDVLEKLVSKLGGFFSFFISRTTTLVIEENNGLVRNEIFEASEVYLRTKLSPSADRVKICKAAREKSLSFIITRDEKIIDKFEGAEFVWELKLCSPTFDHKRGDDPYYFQSENNPERRSFELSFNKKFGEIAFGSYIPFVLERFKAMKEKNKSVKLALLGNYADGIDLHHPSTFETLAMDPAMKKELIEDLERFVGRRDYYRKVGKAWKRGYLLYGPPGTGKSSLIAAMANYLKFDIYELDLSNLRSNADLQELLPTTRNRSILVIEDVDCGIDLQNRSAAERTRNLFDPNPTQLTLSGILNFIDGLWSCCGDERIIVFTTNYKDRLDPALLRPGRMDVHIHMSYCTPSAFRVLASNYYNLKDHVKFSEIDKLLNEVNATPAEIAEELMKSGHADAALEGVIKFLHKKKSASEEEVVKVEVVASNNKQVEEEDSYIVRRMKRKLKKKGNMVCSTFNRS</sequence>
<dbReference type="Pfam" id="PF14363">
    <property type="entry name" value="AAA_assoc"/>
    <property type="match status" value="1"/>
</dbReference>
<comment type="subcellular location">
    <subcellularLocation>
        <location evidence="2">Plastid</location>
    </subcellularLocation>
</comment>
<proteinExistence type="inferred from homology"/>
<keyword evidence="7" id="KW-0547">Nucleotide-binding</keyword>
<evidence type="ECO:0000256" key="3">
    <source>
        <dbReference type="ARBA" id="ARBA00007448"/>
    </source>
</evidence>
<dbReference type="SMART" id="SM00382">
    <property type="entry name" value="AAA"/>
    <property type="match status" value="1"/>
</dbReference>
<protein>
    <recommendedName>
        <fullName evidence="8">AAA+ ATPase domain-containing protein</fullName>
    </recommendedName>
</protein>
<dbReference type="Pfam" id="PF25568">
    <property type="entry name" value="AAA_lid_At3g28540"/>
    <property type="match status" value="1"/>
</dbReference>
<comment type="cofactor">
    <cofactor evidence="1">
        <name>Mg(2+)</name>
        <dbReference type="ChEBI" id="CHEBI:18420"/>
    </cofactor>
</comment>
<evidence type="ECO:0000259" key="8">
    <source>
        <dbReference type="SMART" id="SM00382"/>
    </source>
</evidence>
<dbReference type="PROSITE" id="PS00674">
    <property type="entry name" value="AAA"/>
    <property type="match status" value="1"/>
</dbReference>
<comment type="similarity">
    <text evidence="3">Belongs to the AAA ATPase family. BCS1 subfamily.</text>
</comment>
<dbReference type="InterPro" id="IPR003593">
    <property type="entry name" value="AAA+_ATPase"/>
</dbReference>
<organism evidence="9 10">
    <name type="scientific">Cuscuta australis</name>
    <dbReference type="NCBI Taxonomy" id="267555"/>
    <lineage>
        <taxon>Eukaryota</taxon>
        <taxon>Viridiplantae</taxon>
        <taxon>Streptophyta</taxon>
        <taxon>Embryophyta</taxon>
        <taxon>Tracheophyta</taxon>
        <taxon>Spermatophyta</taxon>
        <taxon>Magnoliopsida</taxon>
        <taxon>eudicotyledons</taxon>
        <taxon>Gunneridae</taxon>
        <taxon>Pentapetalae</taxon>
        <taxon>asterids</taxon>
        <taxon>lamiids</taxon>
        <taxon>Solanales</taxon>
        <taxon>Convolvulaceae</taxon>
        <taxon>Cuscuteae</taxon>
        <taxon>Cuscuta</taxon>
        <taxon>Cuscuta subgen. Grammica</taxon>
        <taxon>Cuscuta sect. Cleistogrammica</taxon>
    </lineage>
</organism>
<keyword evidence="10" id="KW-1185">Reference proteome</keyword>